<organism evidence="2 3">
    <name type="scientific">Candidatus Odoribacter faecigallinarum</name>
    <dbReference type="NCBI Taxonomy" id="2838706"/>
    <lineage>
        <taxon>Bacteria</taxon>
        <taxon>Pseudomonadati</taxon>
        <taxon>Bacteroidota</taxon>
        <taxon>Bacteroidia</taxon>
        <taxon>Bacteroidales</taxon>
        <taxon>Odoribacteraceae</taxon>
        <taxon>Odoribacter</taxon>
    </lineage>
</organism>
<evidence type="ECO:0000313" key="3">
    <source>
        <dbReference type="Proteomes" id="UP000824202"/>
    </source>
</evidence>
<feature type="chain" id="PRO_5039059477" evidence="1">
    <location>
        <begin position="25"/>
        <end position="441"/>
    </location>
</feature>
<dbReference type="Proteomes" id="UP000824202">
    <property type="component" value="Unassembled WGS sequence"/>
</dbReference>
<gene>
    <name evidence="2" type="ORF">H9863_02720</name>
</gene>
<feature type="signal peptide" evidence="1">
    <location>
        <begin position="1"/>
        <end position="24"/>
    </location>
</feature>
<accession>A0A9D1UZ13</accession>
<proteinExistence type="predicted"/>
<dbReference type="Pfam" id="PF12099">
    <property type="entry name" value="DUF3575"/>
    <property type="match status" value="1"/>
</dbReference>
<evidence type="ECO:0000256" key="1">
    <source>
        <dbReference type="SAM" id="SignalP"/>
    </source>
</evidence>
<dbReference type="AlphaFoldDB" id="A0A9D1UZ13"/>
<keyword evidence="1" id="KW-0732">Signal</keyword>
<reference evidence="2" key="1">
    <citation type="journal article" date="2021" name="PeerJ">
        <title>Extensive microbial diversity within the chicken gut microbiome revealed by metagenomics and culture.</title>
        <authorList>
            <person name="Gilroy R."/>
            <person name="Ravi A."/>
            <person name="Getino M."/>
            <person name="Pursley I."/>
            <person name="Horton D.L."/>
            <person name="Alikhan N.F."/>
            <person name="Baker D."/>
            <person name="Gharbi K."/>
            <person name="Hall N."/>
            <person name="Watson M."/>
            <person name="Adriaenssens E.M."/>
            <person name="Foster-Nyarko E."/>
            <person name="Jarju S."/>
            <person name="Secka A."/>
            <person name="Antonio M."/>
            <person name="Oren A."/>
            <person name="Chaudhuri R.R."/>
            <person name="La Ragione R."/>
            <person name="Hildebrand F."/>
            <person name="Pallen M.J."/>
        </authorList>
    </citation>
    <scope>NUCLEOTIDE SEQUENCE</scope>
    <source>
        <strain evidence="2">23274</strain>
    </source>
</reference>
<sequence>MNRRNHLLLLSMLTLAFWVSETMASPLAAASAGSEFSGTRVATADSTRTDTLSVRFYFRQGYRIWQPGFRENGARLEAFVRQVCQAQADTFCHVRTIEVTGASSPEGTDAANQFLARKRTELIDTMLRRRLSLPDSLFHSEPVGIDWAGLERLVEVSDMDYREEVLDILRNTPVWVIRNGKVVDGRKRQLGMLRGGVPWRYMEEHFFPELRGTSVDVACLIEVLLPPPAPEPEPVPEPVQETDTLIPADTVAPAPAEPERKPFYIGLKTNMLYDVALVPNLGAEVYLGKGWTAQGSWMYAWWRSDRKHCYWRTYGGEVGVRKYFGRKAAEKPLQGHHLGIYGQLLTYDFELGGRGYLGDKWSWGVGAEYGYSLPVARRLNIDFGIGVGYLGGEYEEYTPEDGHYVWQKTKQRHWFGPTKAEISLVWLIGRGNYNQGKGGKR</sequence>
<evidence type="ECO:0000313" key="2">
    <source>
        <dbReference type="EMBL" id="HIX03016.1"/>
    </source>
</evidence>
<protein>
    <submittedName>
        <fullName evidence="2">DUF3575 domain-containing protein</fullName>
    </submittedName>
</protein>
<name>A0A9D1UZ13_9BACT</name>
<reference evidence="2" key="2">
    <citation type="submission" date="2021-04" db="EMBL/GenBank/DDBJ databases">
        <authorList>
            <person name="Gilroy R."/>
        </authorList>
    </citation>
    <scope>NUCLEOTIDE SEQUENCE</scope>
    <source>
        <strain evidence="2">23274</strain>
    </source>
</reference>
<dbReference type="InterPro" id="IPR021958">
    <property type="entry name" value="DUF3575"/>
</dbReference>
<dbReference type="EMBL" id="DXFT01000056">
    <property type="protein sequence ID" value="HIX03016.1"/>
    <property type="molecule type" value="Genomic_DNA"/>
</dbReference>
<comment type="caution">
    <text evidence="2">The sequence shown here is derived from an EMBL/GenBank/DDBJ whole genome shotgun (WGS) entry which is preliminary data.</text>
</comment>